<feature type="compositionally biased region" description="Low complexity" evidence="1">
    <location>
        <begin position="26"/>
        <end position="37"/>
    </location>
</feature>
<reference evidence="3 4" key="1">
    <citation type="submission" date="2017-02" db="EMBL/GenBank/DDBJ databases">
        <title>Genomes of Trichoderma spp. with biocontrol activity.</title>
        <authorList>
            <person name="Gardiner D."/>
            <person name="Kazan K."/>
            <person name="Vos C."/>
            <person name="Harvey P."/>
        </authorList>
    </citation>
    <scope>NUCLEOTIDE SEQUENCE [LARGE SCALE GENOMIC DNA]</scope>
    <source>
        <strain evidence="3 4">Tr1</strain>
    </source>
</reference>
<feature type="compositionally biased region" description="Polar residues" evidence="1">
    <location>
        <begin position="45"/>
        <end position="54"/>
    </location>
</feature>
<protein>
    <recommendedName>
        <fullName evidence="2">T6SS Phospholipase effector Tle1-like catalytic domain-containing protein</fullName>
    </recommendedName>
</protein>
<dbReference type="Pfam" id="PF09994">
    <property type="entry name" value="T6SS_Tle1-like_cat"/>
    <property type="match status" value="1"/>
</dbReference>
<evidence type="ECO:0000259" key="2">
    <source>
        <dbReference type="Pfam" id="PF09994"/>
    </source>
</evidence>
<organism evidence="3 4">
    <name type="scientific">Trichoderma harzianum</name>
    <name type="common">Hypocrea lixii</name>
    <dbReference type="NCBI Taxonomy" id="5544"/>
    <lineage>
        <taxon>Eukaryota</taxon>
        <taxon>Fungi</taxon>
        <taxon>Dikarya</taxon>
        <taxon>Ascomycota</taxon>
        <taxon>Pezizomycotina</taxon>
        <taxon>Sordariomycetes</taxon>
        <taxon>Hypocreomycetidae</taxon>
        <taxon>Hypocreales</taxon>
        <taxon>Hypocreaceae</taxon>
        <taxon>Trichoderma</taxon>
    </lineage>
</organism>
<feature type="domain" description="T6SS Phospholipase effector Tle1-like catalytic" evidence="2">
    <location>
        <begin position="78"/>
        <end position="119"/>
    </location>
</feature>
<evidence type="ECO:0000313" key="3">
    <source>
        <dbReference type="EMBL" id="PNP49781.1"/>
    </source>
</evidence>
<comment type="caution">
    <text evidence="3">The sequence shown here is derived from an EMBL/GenBank/DDBJ whole genome shotgun (WGS) entry which is preliminary data.</text>
</comment>
<dbReference type="InterPro" id="IPR018712">
    <property type="entry name" value="Tle1-like_cat"/>
</dbReference>
<sequence length="130" mass="14336">MSLHGSDDSEVTNRPAWSERPVTPLSPKSSSSYGSPKDSGEFGSPATSVSSVGSTIPLPAKPQYSQENKAKKSQEDLKLILFFDGTGNSFSGSSADTNVVKLLKKLDRKQPNQYHYYQSRFSFVLTIHRY</sequence>
<proteinExistence type="predicted"/>
<accession>A0A2K0TWB1</accession>
<dbReference type="AlphaFoldDB" id="A0A2K0TWB1"/>
<name>A0A2K0TWB1_TRIHA</name>
<dbReference type="EMBL" id="MTYI01000174">
    <property type="protein sequence ID" value="PNP49781.1"/>
    <property type="molecule type" value="Genomic_DNA"/>
</dbReference>
<feature type="region of interest" description="Disordered" evidence="1">
    <location>
        <begin position="1"/>
        <end position="70"/>
    </location>
</feature>
<evidence type="ECO:0000256" key="1">
    <source>
        <dbReference type="SAM" id="MobiDB-lite"/>
    </source>
</evidence>
<dbReference type="OrthoDB" id="3162439at2759"/>
<dbReference type="Proteomes" id="UP000236290">
    <property type="component" value="Unassembled WGS sequence"/>
</dbReference>
<evidence type="ECO:0000313" key="4">
    <source>
        <dbReference type="Proteomes" id="UP000236290"/>
    </source>
</evidence>
<gene>
    <name evidence="3" type="ORF">THARTR1_09549</name>
</gene>